<dbReference type="NCBIfam" id="NF047328">
    <property type="entry name" value="OMP_TP0733"/>
    <property type="match status" value="1"/>
</dbReference>
<feature type="signal peptide" evidence="2">
    <location>
        <begin position="1"/>
        <end position="21"/>
    </location>
</feature>
<evidence type="ECO:0000256" key="1">
    <source>
        <dbReference type="ARBA" id="ARBA00022729"/>
    </source>
</evidence>
<evidence type="ECO:0000256" key="2">
    <source>
        <dbReference type="SAM" id="SignalP"/>
    </source>
</evidence>
<reference evidence="4" key="2">
    <citation type="journal article" date="2021" name="PeerJ">
        <title>Extensive microbial diversity within the chicken gut microbiome revealed by metagenomics and culture.</title>
        <authorList>
            <person name="Gilroy R."/>
            <person name="Ravi A."/>
            <person name="Getino M."/>
            <person name="Pursley I."/>
            <person name="Horton D.L."/>
            <person name="Alikhan N.F."/>
            <person name="Baker D."/>
            <person name="Gharbi K."/>
            <person name="Hall N."/>
            <person name="Watson M."/>
            <person name="Adriaenssens E.M."/>
            <person name="Foster-Nyarko E."/>
            <person name="Jarju S."/>
            <person name="Secka A."/>
            <person name="Antonio M."/>
            <person name="Oren A."/>
            <person name="Chaudhuri R.R."/>
            <person name="La Ragione R."/>
            <person name="Hildebrand F."/>
            <person name="Pallen M.J."/>
        </authorList>
    </citation>
    <scope>NUCLEOTIDE SEQUENCE</scope>
    <source>
        <strain evidence="4">7293</strain>
    </source>
</reference>
<keyword evidence="1 2" id="KW-0732">Signal</keyword>
<accession>A0A9D9E0Z5</accession>
<evidence type="ECO:0000313" key="4">
    <source>
        <dbReference type="EMBL" id="MBO8436692.1"/>
    </source>
</evidence>
<protein>
    <recommendedName>
        <fullName evidence="3">Outer membrane protein beta-barrel domain-containing protein</fullName>
    </recommendedName>
</protein>
<dbReference type="AlphaFoldDB" id="A0A9D9E0Z5"/>
<dbReference type="InterPro" id="IPR027385">
    <property type="entry name" value="Beta-barrel_OMP"/>
</dbReference>
<proteinExistence type="predicted"/>
<comment type="caution">
    <text evidence="4">The sequence shown here is derived from an EMBL/GenBank/DDBJ whole genome shotgun (WGS) entry which is preliminary data.</text>
</comment>
<name>A0A9D9E0Z5_9SPIO</name>
<sequence>MKKTLKLLAALLLLPLLSIGAAGTYYDAGSQIFNITAGATVPFFYNYPDRDSESGPEWTFWPGNGPGQTHRSVGGVGAISYQIFVNPYLAIGGELGFQFDFSRAGLVETNVPIFFKATTVPVQGRFEVPISIGAGLLYASYDGASKITFGCEVEAGIRYFITDEWGVGINVGLYIFPELYTSESTKMSTMAYIPTTVTVSYRH</sequence>
<reference evidence="4" key="1">
    <citation type="submission" date="2020-10" db="EMBL/GenBank/DDBJ databases">
        <authorList>
            <person name="Gilroy R."/>
        </authorList>
    </citation>
    <scope>NUCLEOTIDE SEQUENCE</scope>
    <source>
        <strain evidence="4">7293</strain>
    </source>
</reference>
<dbReference type="Pfam" id="PF13505">
    <property type="entry name" value="OMP_b-brl"/>
    <property type="match status" value="1"/>
</dbReference>
<feature type="domain" description="Outer membrane protein beta-barrel" evidence="3">
    <location>
        <begin position="10"/>
        <end position="176"/>
    </location>
</feature>
<organism evidence="4 5">
    <name type="scientific">Candidatus Ornithospirochaeta stercoripullorum</name>
    <dbReference type="NCBI Taxonomy" id="2840899"/>
    <lineage>
        <taxon>Bacteria</taxon>
        <taxon>Pseudomonadati</taxon>
        <taxon>Spirochaetota</taxon>
        <taxon>Spirochaetia</taxon>
        <taxon>Spirochaetales</taxon>
        <taxon>Spirochaetaceae</taxon>
        <taxon>Spirochaetaceae incertae sedis</taxon>
        <taxon>Candidatus Ornithospirochaeta</taxon>
    </lineage>
</organism>
<dbReference type="EMBL" id="JADIMT010000080">
    <property type="protein sequence ID" value="MBO8436692.1"/>
    <property type="molecule type" value="Genomic_DNA"/>
</dbReference>
<dbReference type="Proteomes" id="UP000823615">
    <property type="component" value="Unassembled WGS sequence"/>
</dbReference>
<dbReference type="SUPFAM" id="SSF56925">
    <property type="entry name" value="OMPA-like"/>
    <property type="match status" value="1"/>
</dbReference>
<evidence type="ECO:0000313" key="5">
    <source>
        <dbReference type="Proteomes" id="UP000823615"/>
    </source>
</evidence>
<dbReference type="InterPro" id="IPR011250">
    <property type="entry name" value="OMP/PagP_B-barrel"/>
</dbReference>
<evidence type="ECO:0000259" key="3">
    <source>
        <dbReference type="Pfam" id="PF13505"/>
    </source>
</evidence>
<gene>
    <name evidence="4" type="ORF">IAA97_06910</name>
</gene>
<feature type="chain" id="PRO_5039063259" description="Outer membrane protein beta-barrel domain-containing protein" evidence="2">
    <location>
        <begin position="22"/>
        <end position="203"/>
    </location>
</feature>